<gene>
    <name evidence="1" type="ORF">TNCT_591661</name>
</gene>
<name>A0A8X6KWK6_TRICU</name>
<proteinExistence type="predicted"/>
<accession>A0A8X6KWK6</accession>
<keyword evidence="2" id="KW-1185">Reference proteome</keyword>
<dbReference type="EMBL" id="BMAO01013500">
    <property type="protein sequence ID" value="GFQ89210.1"/>
    <property type="molecule type" value="Genomic_DNA"/>
</dbReference>
<comment type="caution">
    <text evidence="1">The sequence shown here is derived from an EMBL/GenBank/DDBJ whole genome shotgun (WGS) entry which is preliminary data.</text>
</comment>
<evidence type="ECO:0000313" key="1">
    <source>
        <dbReference type="EMBL" id="GFQ89210.1"/>
    </source>
</evidence>
<sequence>MVEIGIDFVYGIEIGIDFVYGIEIGIDFVYGVEIGIDFVYGVEIGIDFVYGVEIGIDFVYRESIIDFGRSDRKPCQILPPSRLISLQPVSCGKLLAAFGAKAVSKREENWTEASPDGSHYPGFTFPRPAFIVSPGH</sequence>
<evidence type="ECO:0000313" key="2">
    <source>
        <dbReference type="Proteomes" id="UP000887116"/>
    </source>
</evidence>
<reference evidence="1" key="1">
    <citation type="submission" date="2020-07" db="EMBL/GenBank/DDBJ databases">
        <title>Multicomponent nature underlies the extraordinary mechanical properties of spider dragline silk.</title>
        <authorList>
            <person name="Kono N."/>
            <person name="Nakamura H."/>
            <person name="Mori M."/>
            <person name="Yoshida Y."/>
            <person name="Ohtoshi R."/>
            <person name="Malay A.D."/>
            <person name="Moran D.A.P."/>
            <person name="Tomita M."/>
            <person name="Numata K."/>
            <person name="Arakawa K."/>
        </authorList>
    </citation>
    <scope>NUCLEOTIDE SEQUENCE</scope>
</reference>
<organism evidence="1 2">
    <name type="scientific">Trichonephila clavata</name>
    <name type="common">Joro spider</name>
    <name type="synonym">Nephila clavata</name>
    <dbReference type="NCBI Taxonomy" id="2740835"/>
    <lineage>
        <taxon>Eukaryota</taxon>
        <taxon>Metazoa</taxon>
        <taxon>Ecdysozoa</taxon>
        <taxon>Arthropoda</taxon>
        <taxon>Chelicerata</taxon>
        <taxon>Arachnida</taxon>
        <taxon>Araneae</taxon>
        <taxon>Araneomorphae</taxon>
        <taxon>Entelegynae</taxon>
        <taxon>Araneoidea</taxon>
        <taxon>Nephilidae</taxon>
        <taxon>Trichonephila</taxon>
    </lineage>
</organism>
<protein>
    <submittedName>
        <fullName evidence="1">Uncharacterized protein</fullName>
    </submittedName>
</protein>
<dbReference type="AlphaFoldDB" id="A0A8X6KWK6"/>
<dbReference type="Proteomes" id="UP000887116">
    <property type="component" value="Unassembled WGS sequence"/>
</dbReference>